<comment type="caution">
    <text evidence="2">The sequence shown here is derived from an EMBL/GenBank/DDBJ whole genome shotgun (WGS) entry which is preliminary data.</text>
</comment>
<organism evidence="2 3">
    <name type="scientific">Phormidium pseudopriestleyi FRX01</name>
    <dbReference type="NCBI Taxonomy" id="1759528"/>
    <lineage>
        <taxon>Bacteria</taxon>
        <taxon>Bacillati</taxon>
        <taxon>Cyanobacteriota</taxon>
        <taxon>Cyanophyceae</taxon>
        <taxon>Oscillatoriophycideae</taxon>
        <taxon>Oscillatoriales</taxon>
        <taxon>Oscillatoriaceae</taxon>
        <taxon>Phormidium</taxon>
    </lineage>
</organism>
<accession>A0ABS3FKG8</accession>
<evidence type="ECO:0000313" key="3">
    <source>
        <dbReference type="Proteomes" id="UP000664844"/>
    </source>
</evidence>
<feature type="region of interest" description="Disordered" evidence="1">
    <location>
        <begin position="21"/>
        <end position="49"/>
    </location>
</feature>
<evidence type="ECO:0000313" key="2">
    <source>
        <dbReference type="EMBL" id="MBO0347580.1"/>
    </source>
</evidence>
<gene>
    <name evidence="2" type="ORF">J0895_00335</name>
</gene>
<keyword evidence="3" id="KW-1185">Reference proteome</keyword>
<dbReference type="EMBL" id="JAFLQW010000010">
    <property type="protein sequence ID" value="MBO0347580.1"/>
    <property type="molecule type" value="Genomic_DNA"/>
</dbReference>
<dbReference type="RefSeq" id="WP_207086162.1">
    <property type="nucleotide sequence ID" value="NZ_JAFLQW010000010.1"/>
</dbReference>
<sequence length="49" mass="5386">MNALVNLLNLLGTLFQSARNRTLAQQGHPRRSPAQDNPSPPGPLNFQFS</sequence>
<evidence type="ECO:0000256" key="1">
    <source>
        <dbReference type="SAM" id="MobiDB-lite"/>
    </source>
</evidence>
<proteinExistence type="predicted"/>
<name>A0ABS3FKG8_9CYAN</name>
<dbReference type="Proteomes" id="UP000664844">
    <property type="component" value="Unassembled WGS sequence"/>
</dbReference>
<reference evidence="2 3" key="1">
    <citation type="submission" date="2021-03" db="EMBL/GenBank/DDBJ databases">
        <title>Metabolic Capacity of the Antarctic Cyanobacterium Phormidium pseudopriestleyi that Sustains Oxygenic Photosynthesis in the Presence of Hydrogen Sulfide.</title>
        <authorList>
            <person name="Lumian J.E."/>
            <person name="Jungblut A.D."/>
            <person name="Dillon M.L."/>
            <person name="Hawes I."/>
            <person name="Doran P.T."/>
            <person name="Mackey T.J."/>
            <person name="Dick G.J."/>
            <person name="Grettenberger C.L."/>
            <person name="Sumner D.Y."/>
        </authorList>
    </citation>
    <scope>NUCLEOTIDE SEQUENCE [LARGE SCALE GENOMIC DNA]</scope>
    <source>
        <strain evidence="2 3">FRX01</strain>
    </source>
</reference>
<protein>
    <submittedName>
        <fullName evidence="2">Uncharacterized protein</fullName>
    </submittedName>
</protein>